<accession>A0AAC9MVR5</accession>
<dbReference type="EMBL" id="CP017019">
    <property type="protein sequence ID" value="AOQ24707.1"/>
    <property type="molecule type" value="Genomic_DNA"/>
</dbReference>
<dbReference type="Proteomes" id="UP000322283">
    <property type="component" value="Unassembled WGS sequence"/>
</dbReference>
<name>A0AAC9MVR5_NEOTH</name>
<keyword evidence="4" id="KW-1185">Reference proteome</keyword>
<evidence type="ECO:0000313" key="1">
    <source>
        <dbReference type="EMBL" id="AOQ24707.1"/>
    </source>
</evidence>
<dbReference type="EMBL" id="VCDX01000006">
    <property type="protein sequence ID" value="TYL12810.1"/>
    <property type="molecule type" value="Genomic_DNA"/>
</dbReference>
<proteinExistence type="predicted"/>
<evidence type="ECO:0000313" key="3">
    <source>
        <dbReference type="Proteomes" id="UP000094598"/>
    </source>
</evidence>
<dbReference type="Proteomes" id="UP000094598">
    <property type="component" value="Chromosome"/>
</dbReference>
<evidence type="ECO:0000313" key="2">
    <source>
        <dbReference type="EMBL" id="TYL12810.1"/>
    </source>
</evidence>
<evidence type="ECO:0000313" key="4">
    <source>
        <dbReference type="Proteomes" id="UP000322283"/>
    </source>
</evidence>
<organism evidence="1 3">
    <name type="scientific">Neomoorella thermoacetica</name>
    <name type="common">Clostridium thermoaceticum</name>
    <dbReference type="NCBI Taxonomy" id="1525"/>
    <lineage>
        <taxon>Bacteria</taxon>
        <taxon>Bacillati</taxon>
        <taxon>Bacillota</taxon>
        <taxon>Clostridia</taxon>
        <taxon>Neomoorellales</taxon>
        <taxon>Neomoorellaceae</taxon>
        <taxon>Neomoorella</taxon>
    </lineage>
</organism>
<reference evidence="1 3" key="1">
    <citation type="submission" date="2016-08" db="EMBL/GenBank/DDBJ databases">
        <title>Moorella thermoacetica DSM 103132.</title>
        <authorList>
            <person name="Jendresen C.B."/>
            <person name="Redl S.M."/>
            <person name="Jensen T.O."/>
            <person name="Nielsen A.T."/>
        </authorList>
    </citation>
    <scope>NUCLEOTIDE SEQUENCE [LARGE SCALE GENOMIC DNA]</scope>
    <source>
        <strain evidence="1 3">DSM 103132</strain>
    </source>
</reference>
<sequence length="357" mass="39720">MPEVSYETQYQAVVDVPVGQEVLFLGTAATGPVGIPLLCRVPDQAESIFGDCDLTRAFREAYAAGGRYIYLLRLDGPLSPNQETYDTLLSAALPSLQEVNFNIFHPVRFNFDRSQVLKEILDFAMERGSLGLETIFVLGVEVVEGDYDNQIDRLIQVSGGYNFFPSDDGTYLGRHFSVVASQAYYAKGSEIYQANCAATYAGMISALPPQVNLNNKNTGLFQALPSGRYEDLARAGYVTFCPTVRRGIAVYRAITMTPLNSDFRELVIYRTVAAVLARLRTLGERYLGQPQNMRLDGKTLEAIVDAELKTMVQEGMLFDYDFVLTYHALESRALLDLTLKPAFSVKEVKVRTTIFLV</sequence>
<reference evidence="2 4" key="2">
    <citation type="submission" date="2019-05" db="EMBL/GenBank/DDBJ databases">
        <title>Genome sequence of Moorella thermoacetica ATCC 33924.</title>
        <authorList>
            <person name="Poehlein A."/>
            <person name="Bengelsdorf F.R."/>
            <person name="Duerre P."/>
            <person name="Daniel R."/>
        </authorList>
    </citation>
    <scope>NUCLEOTIDE SEQUENCE [LARGE SCALE GENOMIC DNA]</scope>
    <source>
        <strain evidence="2 4">ATCC 33924</strain>
    </source>
</reference>
<protein>
    <submittedName>
        <fullName evidence="1">Phage tail sheath protein</fullName>
    </submittedName>
</protein>
<gene>
    <name evidence="1" type="ORF">Maut_02279</name>
    <name evidence="2" type="ORF">MTAT_20520</name>
</gene>
<dbReference type="AlphaFoldDB" id="A0AAC9MVR5"/>
<dbReference type="RefSeq" id="WP_069590507.1">
    <property type="nucleotide sequence ID" value="NZ_CP017019.1"/>
</dbReference>